<evidence type="ECO:0000256" key="2">
    <source>
        <dbReference type="ARBA" id="ARBA00022692"/>
    </source>
</evidence>
<feature type="transmembrane region" description="Helical" evidence="5">
    <location>
        <begin position="195"/>
        <end position="213"/>
    </location>
</feature>
<evidence type="ECO:0000313" key="8">
    <source>
        <dbReference type="EMBL" id="GHB03990.1"/>
    </source>
</evidence>
<feature type="transmembrane region" description="Helical" evidence="5">
    <location>
        <begin position="242"/>
        <end position="264"/>
    </location>
</feature>
<dbReference type="Pfam" id="PF04932">
    <property type="entry name" value="Wzy_C"/>
    <property type="match status" value="1"/>
</dbReference>
<feature type="transmembrane region" description="Helical" evidence="5">
    <location>
        <begin position="67"/>
        <end position="85"/>
    </location>
</feature>
<dbReference type="EMBL" id="BMVO01000007">
    <property type="protein sequence ID" value="GHB03990.1"/>
    <property type="molecule type" value="Genomic_DNA"/>
</dbReference>
<dbReference type="InterPro" id="IPR007016">
    <property type="entry name" value="O-antigen_ligase-rel_domated"/>
</dbReference>
<feature type="domain" description="O-antigen ligase-related" evidence="7">
    <location>
        <begin position="204"/>
        <end position="362"/>
    </location>
</feature>
<dbReference type="RefSeq" id="WP_138899157.1">
    <property type="nucleotide sequence ID" value="NZ_BMVO01000007.1"/>
</dbReference>
<evidence type="ECO:0000256" key="3">
    <source>
        <dbReference type="ARBA" id="ARBA00022989"/>
    </source>
</evidence>
<proteinExistence type="predicted"/>
<evidence type="ECO:0000256" key="6">
    <source>
        <dbReference type="SAM" id="SignalP"/>
    </source>
</evidence>
<feature type="transmembrane region" description="Helical" evidence="5">
    <location>
        <begin position="354"/>
        <end position="373"/>
    </location>
</feature>
<comment type="subcellular location">
    <subcellularLocation>
        <location evidence="1">Membrane</location>
        <topology evidence="1">Multi-pass membrane protein</topology>
    </subcellularLocation>
</comment>
<name>A0ABQ3DLE2_9ACTN</name>
<evidence type="ECO:0000259" key="7">
    <source>
        <dbReference type="Pfam" id="PF04932"/>
    </source>
</evidence>
<feature type="transmembrane region" description="Helical" evidence="5">
    <location>
        <begin position="44"/>
        <end position="60"/>
    </location>
</feature>
<organism evidence="8 9">
    <name type="scientific">Streptomyces chryseus</name>
    <dbReference type="NCBI Taxonomy" id="68186"/>
    <lineage>
        <taxon>Bacteria</taxon>
        <taxon>Bacillati</taxon>
        <taxon>Actinomycetota</taxon>
        <taxon>Actinomycetes</taxon>
        <taxon>Kitasatosporales</taxon>
        <taxon>Streptomycetaceae</taxon>
        <taxon>Streptomyces</taxon>
    </lineage>
</organism>
<reference evidence="9" key="1">
    <citation type="journal article" date="2019" name="Int. J. Syst. Evol. Microbiol.">
        <title>The Global Catalogue of Microorganisms (GCM) 10K type strain sequencing project: providing services to taxonomists for standard genome sequencing and annotation.</title>
        <authorList>
            <consortium name="The Broad Institute Genomics Platform"/>
            <consortium name="The Broad Institute Genome Sequencing Center for Infectious Disease"/>
            <person name="Wu L."/>
            <person name="Ma J."/>
        </authorList>
    </citation>
    <scope>NUCLEOTIDE SEQUENCE [LARGE SCALE GENOMIC DNA]</scope>
    <source>
        <strain evidence="9">JCM 4737</strain>
    </source>
</reference>
<feature type="signal peptide" evidence="6">
    <location>
        <begin position="1"/>
        <end position="34"/>
    </location>
</feature>
<evidence type="ECO:0000256" key="1">
    <source>
        <dbReference type="ARBA" id="ARBA00004141"/>
    </source>
</evidence>
<feature type="transmembrane region" description="Helical" evidence="5">
    <location>
        <begin position="97"/>
        <end position="116"/>
    </location>
</feature>
<dbReference type="PANTHER" id="PTHR37422:SF13">
    <property type="entry name" value="LIPOPOLYSACCHARIDE BIOSYNTHESIS PROTEIN PA4999-RELATED"/>
    <property type="match status" value="1"/>
</dbReference>
<keyword evidence="3 5" id="KW-1133">Transmembrane helix</keyword>
<feature type="chain" id="PRO_5045197426" evidence="6">
    <location>
        <begin position="35"/>
        <end position="432"/>
    </location>
</feature>
<comment type="caution">
    <text evidence="8">The sequence shown here is derived from an EMBL/GenBank/DDBJ whole genome shotgun (WGS) entry which is preliminary data.</text>
</comment>
<keyword evidence="9" id="KW-1185">Reference proteome</keyword>
<feature type="transmembrane region" description="Helical" evidence="5">
    <location>
        <begin position="167"/>
        <end position="186"/>
    </location>
</feature>
<keyword evidence="4 5" id="KW-0472">Membrane</keyword>
<feature type="transmembrane region" description="Helical" evidence="5">
    <location>
        <begin position="409"/>
        <end position="426"/>
    </location>
</feature>
<evidence type="ECO:0000256" key="4">
    <source>
        <dbReference type="ARBA" id="ARBA00023136"/>
    </source>
</evidence>
<keyword evidence="6" id="KW-0732">Signal</keyword>
<dbReference type="Proteomes" id="UP000599437">
    <property type="component" value="Unassembled WGS sequence"/>
</dbReference>
<feature type="transmembrane region" description="Helical" evidence="5">
    <location>
        <begin position="123"/>
        <end position="144"/>
    </location>
</feature>
<gene>
    <name evidence="8" type="ORF">GCM10010346_28600</name>
</gene>
<evidence type="ECO:0000313" key="9">
    <source>
        <dbReference type="Proteomes" id="UP000599437"/>
    </source>
</evidence>
<feature type="transmembrane region" description="Helical" evidence="5">
    <location>
        <begin position="219"/>
        <end position="235"/>
    </location>
</feature>
<dbReference type="InterPro" id="IPR051533">
    <property type="entry name" value="WaaL-like"/>
</dbReference>
<accession>A0ABQ3DLE2</accession>
<evidence type="ECO:0000256" key="5">
    <source>
        <dbReference type="SAM" id="Phobius"/>
    </source>
</evidence>
<sequence length="432" mass="44241">MTVLWTTPAPRLRLPLLPLIVTVLLLAVPMQAAAAGTSANITPADIASCALVLVALAGAVRRRPLTPAAALILGLPALGIAVATATATDPTAALTGFVRYLQVFVLVPAAVVLLLRTPHHFRVVTGALVVLALVQGATGVYQYATGTGASYMGEDIRAVGTFGPTDVMGMATVVSYGLLATLALALRTPASAPPWLRPCAIAASAALTVPLAVSFSRGAWIATVIAAVAMILLTGPRQAAKALAAVTAAAVVLVGGFGVGSQMISERLTSITEVTEAPDRSVNDRYTMWAAAASMWQDNPATGVGLKGFPVHRDAHASIGLSSGSDTAGAGQTFHKQPLLSPHNMYLLVLSEQGLIGLTAFVGTWAAILTASLRRLRRGHPAADCGLAAIGLTVYQTVDFLYADIGGPSTVLTGVILGLAAWWALAPSEAPE</sequence>
<keyword evidence="2 5" id="KW-0812">Transmembrane</keyword>
<dbReference type="PANTHER" id="PTHR37422">
    <property type="entry name" value="TEICHURONIC ACID BIOSYNTHESIS PROTEIN TUAE"/>
    <property type="match status" value="1"/>
</dbReference>
<protein>
    <submittedName>
        <fullName evidence="8">Membrane protein</fullName>
    </submittedName>
</protein>